<feature type="non-terminal residue" evidence="2">
    <location>
        <position position="58"/>
    </location>
</feature>
<dbReference type="AlphaFoldDB" id="A0A392USH7"/>
<proteinExistence type="predicted"/>
<evidence type="ECO:0000256" key="1">
    <source>
        <dbReference type="SAM" id="MobiDB-lite"/>
    </source>
</evidence>
<feature type="compositionally biased region" description="Basic and acidic residues" evidence="1">
    <location>
        <begin position="49"/>
        <end position="58"/>
    </location>
</feature>
<reference evidence="2 3" key="1">
    <citation type="journal article" date="2018" name="Front. Plant Sci.">
        <title>Red Clover (Trifolium pratense) and Zigzag Clover (T. medium) - A Picture of Genomic Similarities and Differences.</title>
        <authorList>
            <person name="Dluhosova J."/>
            <person name="Istvanek J."/>
            <person name="Nedelnik J."/>
            <person name="Repkova J."/>
        </authorList>
    </citation>
    <scope>NUCLEOTIDE SEQUENCE [LARGE SCALE GENOMIC DNA]</scope>
    <source>
        <strain evidence="3">cv. 10/8</strain>
        <tissue evidence="2">Leaf</tissue>
    </source>
</reference>
<sequence length="58" mass="6719">MAEENDSAAQVNIMEESCEVHVPQTEDNEEILNEEENHHQQTEAMIMPPRDRKPPAYL</sequence>
<evidence type="ECO:0000313" key="3">
    <source>
        <dbReference type="Proteomes" id="UP000265520"/>
    </source>
</evidence>
<keyword evidence="3" id="KW-1185">Reference proteome</keyword>
<organism evidence="2 3">
    <name type="scientific">Trifolium medium</name>
    <dbReference type="NCBI Taxonomy" id="97028"/>
    <lineage>
        <taxon>Eukaryota</taxon>
        <taxon>Viridiplantae</taxon>
        <taxon>Streptophyta</taxon>
        <taxon>Embryophyta</taxon>
        <taxon>Tracheophyta</taxon>
        <taxon>Spermatophyta</taxon>
        <taxon>Magnoliopsida</taxon>
        <taxon>eudicotyledons</taxon>
        <taxon>Gunneridae</taxon>
        <taxon>Pentapetalae</taxon>
        <taxon>rosids</taxon>
        <taxon>fabids</taxon>
        <taxon>Fabales</taxon>
        <taxon>Fabaceae</taxon>
        <taxon>Papilionoideae</taxon>
        <taxon>50 kb inversion clade</taxon>
        <taxon>NPAAA clade</taxon>
        <taxon>Hologalegina</taxon>
        <taxon>IRL clade</taxon>
        <taxon>Trifolieae</taxon>
        <taxon>Trifolium</taxon>
    </lineage>
</organism>
<dbReference type="EMBL" id="LXQA010879112">
    <property type="protein sequence ID" value="MCI75290.1"/>
    <property type="molecule type" value="Genomic_DNA"/>
</dbReference>
<dbReference type="Proteomes" id="UP000265520">
    <property type="component" value="Unassembled WGS sequence"/>
</dbReference>
<name>A0A392USH7_9FABA</name>
<comment type="caution">
    <text evidence="2">The sequence shown here is derived from an EMBL/GenBank/DDBJ whole genome shotgun (WGS) entry which is preliminary data.</text>
</comment>
<accession>A0A392USH7</accession>
<protein>
    <submittedName>
        <fullName evidence="2">Uncharacterized protein</fullName>
    </submittedName>
</protein>
<feature type="region of interest" description="Disordered" evidence="1">
    <location>
        <begin position="1"/>
        <end position="58"/>
    </location>
</feature>
<evidence type="ECO:0000313" key="2">
    <source>
        <dbReference type="EMBL" id="MCI75290.1"/>
    </source>
</evidence>